<comment type="similarity">
    <text evidence="1 4">Belongs to the UDP-glycosyltransferase family.</text>
</comment>
<dbReference type="GO" id="GO:0035251">
    <property type="term" value="F:UDP-glucosyltransferase activity"/>
    <property type="evidence" value="ECO:0007669"/>
    <property type="project" value="InterPro"/>
</dbReference>
<dbReference type="Proteomes" id="UP000237000">
    <property type="component" value="Unassembled WGS sequence"/>
</dbReference>
<comment type="caution">
    <text evidence="6">The sequence shown here is derived from an EMBL/GenBank/DDBJ whole genome shotgun (WGS) entry which is preliminary data.</text>
</comment>
<dbReference type="PANTHER" id="PTHR48048:SF94">
    <property type="entry name" value="GLYCOSYLTRANSFERASE"/>
    <property type="match status" value="1"/>
</dbReference>
<dbReference type="InterPro" id="IPR002213">
    <property type="entry name" value="UDP_glucos_trans"/>
</dbReference>
<dbReference type="STRING" id="63057.A0A2P5BKS5"/>
<dbReference type="Pfam" id="PF00201">
    <property type="entry name" value="UDPGT"/>
    <property type="match status" value="1"/>
</dbReference>
<dbReference type="AlphaFoldDB" id="A0A2P5BKS5"/>
<evidence type="ECO:0000313" key="7">
    <source>
        <dbReference type="Proteomes" id="UP000237000"/>
    </source>
</evidence>
<dbReference type="OrthoDB" id="5835829at2759"/>
<sequence>MKNNVELIFIPAPAVGHLRLIDRNDSVSVTILAIKTTLPSPATDSYTKSIEASQTRIKLVHVPQVLDPPPPELLRSPFKYFSLYIESHRHQVKAIVADVLSTGRVARLVVDFFCVSMIDVAHELGLPSYVFMASNAGAMALMLHLSTPQNQISSSGITFSDPDMVVPGISDPVSPRVLPSSLMDGSYESYVKVGAKFRETRGILINTFEELEPFALDSFRGGTTPPVYPVGPVIDLEGSQQAHLNPDPVQRQSIIDWLDQQPPKSVVFLCFGSMGTFDPAQVKEIALGLDRSQNRFLWSLRTSAKPEDDVFPNGFLDRVKGRGMVCGWAPQVEILAHRAVGGFVSHCGWNSVLESLWHGVPIATWPLYAEQQLNAFRMVRELGLAEELRVDYRRGGGGGLVTAEEIERAVRRVMESDSEVGKKLKEMGAVARSVVLDGGSSFVAMGSFIDDLMS</sequence>
<keyword evidence="2 4" id="KW-0328">Glycosyltransferase</keyword>
<dbReference type="EMBL" id="JXTC01000502">
    <property type="protein sequence ID" value="PON49397.1"/>
    <property type="molecule type" value="Genomic_DNA"/>
</dbReference>
<gene>
    <name evidence="6" type="ORF">TorRG33x02_317670</name>
</gene>
<evidence type="ECO:0000256" key="5">
    <source>
        <dbReference type="RuleBase" id="RU362057"/>
    </source>
</evidence>
<keyword evidence="3 4" id="KW-0808">Transferase</keyword>
<dbReference type="Gene3D" id="3.40.50.2000">
    <property type="entry name" value="Glycogen Phosphorylase B"/>
    <property type="match status" value="2"/>
</dbReference>
<dbReference type="InterPro" id="IPR050481">
    <property type="entry name" value="UDP-glycosyltransf_plant"/>
</dbReference>
<dbReference type="InterPro" id="IPR035595">
    <property type="entry name" value="UDP_glycos_trans_CS"/>
</dbReference>
<protein>
    <recommendedName>
        <fullName evidence="5">Glycosyltransferase</fullName>
        <ecNumber evidence="5">2.4.1.-</ecNumber>
    </recommendedName>
</protein>
<dbReference type="InParanoid" id="A0A2P5BKS5"/>
<proteinExistence type="inferred from homology"/>
<accession>A0A2P5BKS5</accession>
<reference evidence="7" key="1">
    <citation type="submission" date="2016-06" db="EMBL/GenBank/DDBJ databases">
        <title>Parallel loss of symbiosis genes in relatives of nitrogen-fixing non-legume Parasponia.</title>
        <authorList>
            <person name="Van Velzen R."/>
            <person name="Holmer R."/>
            <person name="Bu F."/>
            <person name="Rutten L."/>
            <person name="Van Zeijl A."/>
            <person name="Liu W."/>
            <person name="Santuari L."/>
            <person name="Cao Q."/>
            <person name="Sharma T."/>
            <person name="Shen D."/>
            <person name="Roswanjaya Y."/>
            <person name="Wardhani T."/>
            <person name="Kalhor M.S."/>
            <person name="Jansen J."/>
            <person name="Van den Hoogen J."/>
            <person name="Gungor B."/>
            <person name="Hartog M."/>
            <person name="Hontelez J."/>
            <person name="Verver J."/>
            <person name="Yang W.-C."/>
            <person name="Schijlen E."/>
            <person name="Repin R."/>
            <person name="Schilthuizen M."/>
            <person name="Schranz E."/>
            <person name="Heidstra R."/>
            <person name="Miyata K."/>
            <person name="Fedorova E."/>
            <person name="Kohlen W."/>
            <person name="Bisseling T."/>
            <person name="Smit S."/>
            <person name="Geurts R."/>
        </authorList>
    </citation>
    <scope>NUCLEOTIDE SEQUENCE [LARGE SCALE GENOMIC DNA]</scope>
    <source>
        <strain evidence="7">cv. RG33-2</strain>
    </source>
</reference>
<organism evidence="6 7">
    <name type="scientific">Trema orientale</name>
    <name type="common">Charcoal tree</name>
    <name type="synonym">Celtis orientalis</name>
    <dbReference type="NCBI Taxonomy" id="63057"/>
    <lineage>
        <taxon>Eukaryota</taxon>
        <taxon>Viridiplantae</taxon>
        <taxon>Streptophyta</taxon>
        <taxon>Embryophyta</taxon>
        <taxon>Tracheophyta</taxon>
        <taxon>Spermatophyta</taxon>
        <taxon>Magnoliopsida</taxon>
        <taxon>eudicotyledons</taxon>
        <taxon>Gunneridae</taxon>
        <taxon>Pentapetalae</taxon>
        <taxon>rosids</taxon>
        <taxon>fabids</taxon>
        <taxon>Rosales</taxon>
        <taxon>Cannabaceae</taxon>
        <taxon>Trema</taxon>
    </lineage>
</organism>
<evidence type="ECO:0000256" key="1">
    <source>
        <dbReference type="ARBA" id="ARBA00009995"/>
    </source>
</evidence>
<keyword evidence="7" id="KW-1185">Reference proteome</keyword>
<dbReference type="PROSITE" id="PS00375">
    <property type="entry name" value="UDPGT"/>
    <property type="match status" value="1"/>
</dbReference>
<dbReference type="EC" id="2.4.1.-" evidence="5"/>
<dbReference type="CDD" id="cd03784">
    <property type="entry name" value="GT1_Gtf-like"/>
    <property type="match status" value="1"/>
</dbReference>
<name>A0A2P5BKS5_TREOI</name>
<dbReference type="FunFam" id="3.40.50.2000:FF:000056">
    <property type="entry name" value="Glycosyltransferase"/>
    <property type="match status" value="1"/>
</dbReference>
<evidence type="ECO:0000256" key="2">
    <source>
        <dbReference type="ARBA" id="ARBA00022676"/>
    </source>
</evidence>
<evidence type="ECO:0000256" key="3">
    <source>
        <dbReference type="ARBA" id="ARBA00022679"/>
    </source>
</evidence>
<dbReference type="SUPFAM" id="SSF53756">
    <property type="entry name" value="UDP-Glycosyltransferase/glycogen phosphorylase"/>
    <property type="match status" value="1"/>
</dbReference>
<evidence type="ECO:0000313" key="6">
    <source>
        <dbReference type="EMBL" id="PON49397.1"/>
    </source>
</evidence>
<evidence type="ECO:0000256" key="4">
    <source>
        <dbReference type="RuleBase" id="RU003718"/>
    </source>
</evidence>
<dbReference type="PANTHER" id="PTHR48048">
    <property type="entry name" value="GLYCOSYLTRANSFERASE"/>
    <property type="match status" value="1"/>
</dbReference>